<evidence type="ECO:0000313" key="2">
    <source>
        <dbReference type="Proteomes" id="UP000287296"/>
    </source>
</evidence>
<evidence type="ECO:0000313" key="1">
    <source>
        <dbReference type="EMBL" id="RST60141.1"/>
    </source>
</evidence>
<dbReference type="Proteomes" id="UP000287296">
    <property type="component" value="Unassembled WGS sequence"/>
</dbReference>
<sequence length="292" mass="33886">MKSIISYPERGHWGNSAYRGNCSGHVIKDLLQQFFPNTIPKRFVEVFSGGGTGQDVAKELGITNSVHLDLNTGWNALKDEIPFGSDFVFSHPPYWSIIQYEFQRGSYDPDDLSNVMSYEEFIEKLDKVNAKIYQSLMNGGRHAFLVGDVRRKGRYYSIIKDMTWFGSLESHIIKAQHNCLSDSKQYANNNFVPIVHEHLLVFKKNHVWMVQMKNTVTKTFDLRQFNNITWRDLVQGAVEWLGGQAKLEQIYKVIEGSKKTVKNKHWKEKIRQTLQMHDDFVSIERGVWGLNY</sequence>
<protein>
    <recommendedName>
        <fullName evidence="3">DNA methylase N-4/N-6 domain-containing protein</fullName>
    </recommendedName>
</protein>
<gene>
    <name evidence="1" type="ORF">D5F11_008770</name>
</gene>
<reference evidence="1 2" key="1">
    <citation type="submission" date="2018-12" db="EMBL/GenBank/DDBJ databases">
        <authorList>
            <person name="Sun L."/>
            <person name="Chen Z."/>
        </authorList>
    </citation>
    <scope>NUCLEOTIDE SEQUENCE [LARGE SCALE GENOMIC DNA]</scope>
    <source>
        <strain evidence="1 2">LMG 29736</strain>
    </source>
</reference>
<dbReference type="RefSeq" id="WP_120117216.1">
    <property type="nucleotide sequence ID" value="NZ_QYTW02000006.1"/>
</dbReference>
<dbReference type="EMBL" id="QYTW02000006">
    <property type="protein sequence ID" value="RST60141.1"/>
    <property type="molecule type" value="Genomic_DNA"/>
</dbReference>
<dbReference type="OrthoDB" id="9773571at2"/>
<accession>A0A429X9X2</accession>
<dbReference type="AlphaFoldDB" id="A0A429X9X2"/>
<dbReference type="Gene3D" id="3.40.50.150">
    <property type="entry name" value="Vaccinia Virus protein VP39"/>
    <property type="match status" value="1"/>
</dbReference>
<dbReference type="SUPFAM" id="SSF53335">
    <property type="entry name" value="S-adenosyl-L-methionine-dependent methyltransferases"/>
    <property type="match status" value="1"/>
</dbReference>
<organism evidence="1 2">
    <name type="scientific">Siminovitchia terrae</name>
    <name type="common">Bacillus terrae</name>
    <dbReference type="NCBI Taxonomy" id="1914933"/>
    <lineage>
        <taxon>Bacteria</taxon>
        <taxon>Bacillati</taxon>
        <taxon>Bacillota</taxon>
        <taxon>Bacilli</taxon>
        <taxon>Bacillales</taxon>
        <taxon>Bacillaceae</taxon>
        <taxon>Siminovitchia</taxon>
    </lineage>
</organism>
<evidence type="ECO:0008006" key="3">
    <source>
        <dbReference type="Google" id="ProtNLM"/>
    </source>
</evidence>
<proteinExistence type="predicted"/>
<comment type="caution">
    <text evidence="1">The sequence shown here is derived from an EMBL/GenBank/DDBJ whole genome shotgun (WGS) entry which is preliminary data.</text>
</comment>
<name>A0A429X9X2_SIMTE</name>
<dbReference type="InterPro" id="IPR029063">
    <property type="entry name" value="SAM-dependent_MTases_sf"/>
</dbReference>